<keyword evidence="2" id="KW-1185">Reference proteome</keyword>
<proteinExistence type="predicted"/>
<comment type="caution">
    <text evidence="1">The sequence shown here is derived from an EMBL/GenBank/DDBJ whole genome shotgun (WGS) entry which is preliminary data.</text>
</comment>
<gene>
    <name evidence="1" type="ORF">GCM10009808_21840</name>
</gene>
<dbReference type="Proteomes" id="UP001501690">
    <property type="component" value="Unassembled WGS sequence"/>
</dbReference>
<evidence type="ECO:0000313" key="2">
    <source>
        <dbReference type="Proteomes" id="UP001501690"/>
    </source>
</evidence>
<sequence>MSGTGFTTAVSVESGRFDQWGRFAAGGSERAVLSALGELIGFPIRPVRLRVSDGSRVELDGASADASAVVQLPLRGGEFTSAHRNKIMADMFKLTWVRSVAAPHAHALLCVSSTSAGAFRPGSWLARAAADMRVTVFVWSEDALTHAAGPALS</sequence>
<name>A0ABP4UDG7_9MICO</name>
<dbReference type="EMBL" id="BAAAPL010000002">
    <property type="protein sequence ID" value="GAA1703571.1"/>
    <property type="molecule type" value="Genomic_DNA"/>
</dbReference>
<protein>
    <submittedName>
        <fullName evidence="1">Uncharacterized protein</fullName>
    </submittedName>
</protein>
<accession>A0ABP4UDG7</accession>
<reference evidence="2" key="1">
    <citation type="journal article" date="2019" name="Int. J. Syst. Evol. Microbiol.">
        <title>The Global Catalogue of Microorganisms (GCM) 10K type strain sequencing project: providing services to taxonomists for standard genome sequencing and annotation.</title>
        <authorList>
            <consortium name="The Broad Institute Genomics Platform"/>
            <consortium name="The Broad Institute Genome Sequencing Center for Infectious Disease"/>
            <person name="Wu L."/>
            <person name="Ma J."/>
        </authorList>
    </citation>
    <scope>NUCLEOTIDE SEQUENCE [LARGE SCALE GENOMIC DNA]</scope>
    <source>
        <strain evidence="2">JCM 15577</strain>
    </source>
</reference>
<organism evidence="1 2">
    <name type="scientific">Microbacterium sediminicola</name>
    <dbReference type="NCBI Taxonomy" id="415210"/>
    <lineage>
        <taxon>Bacteria</taxon>
        <taxon>Bacillati</taxon>
        <taxon>Actinomycetota</taxon>
        <taxon>Actinomycetes</taxon>
        <taxon>Micrococcales</taxon>
        <taxon>Microbacteriaceae</taxon>
        <taxon>Microbacterium</taxon>
    </lineage>
</organism>
<evidence type="ECO:0000313" key="1">
    <source>
        <dbReference type="EMBL" id="GAA1703571.1"/>
    </source>
</evidence>
<dbReference type="RefSeq" id="WP_344072501.1">
    <property type="nucleotide sequence ID" value="NZ_BAAAPL010000002.1"/>
</dbReference>